<protein>
    <submittedName>
        <fullName evidence="2">NfeD family protein</fullName>
    </submittedName>
</protein>
<feature type="transmembrane region" description="Helical" evidence="1">
    <location>
        <begin position="7"/>
        <end position="40"/>
    </location>
</feature>
<evidence type="ECO:0000256" key="1">
    <source>
        <dbReference type="SAM" id="Phobius"/>
    </source>
</evidence>
<evidence type="ECO:0000313" key="2">
    <source>
        <dbReference type="EMBL" id="WIT11318.1"/>
    </source>
</evidence>
<dbReference type="AlphaFoldDB" id="A0AA95SKP7"/>
<gene>
    <name evidence="2" type="ORF">PFX98_20840</name>
</gene>
<evidence type="ECO:0000313" key="3">
    <source>
        <dbReference type="Proteomes" id="UP001177769"/>
    </source>
</evidence>
<dbReference type="EMBL" id="CP116346">
    <property type="protein sequence ID" value="WIT11318.1"/>
    <property type="molecule type" value="Genomic_DNA"/>
</dbReference>
<dbReference type="Proteomes" id="UP001177769">
    <property type="component" value="Chromosome"/>
</dbReference>
<reference evidence="2" key="1">
    <citation type="submission" date="2023-01" db="EMBL/GenBank/DDBJ databases">
        <title>Whole genome sequence of Paucibacter sp. S2-9 isolated from pond sediment.</title>
        <authorList>
            <person name="Jung J.Y."/>
        </authorList>
    </citation>
    <scope>NUCLEOTIDE SEQUENCE</scope>
    <source>
        <strain evidence="2">S2-9</strain>
    </source>
</reference>
<sequence>MDMNQATFWWIACGVLIAVELATGTFYLLMLALGAAAAALAAHLGLGGTAQMLAAALVGGTAVSLWHVRQLKQHRAQPPASANPDINIDIGQSVHVSHWGAERTAKVKYRGAEWQVRYTGSGQPGAGRHVIRGIDGACLLVDAAEASH</sequence>
<organism evidence="2 3">
    <name type="scientific">Paucibacter sediminis</name>
    <dbReference type="NCBI Taxonomy" id="3019553"/>
    <lineage>
        <taxon>Bacteria</taxon>
        <taxon>Pseudomonadati</taxon>
        <taxon>Pseudomonadota</taxon>
        <taxon>Betaproteobacteria</taxon>
        <taxon>Burkholderiales</taxon>
        <taxon>Sphaerotilaceae</taxon>
        <taxon>Roseateles</taxon>
    </lineage>
</organism>
<feature type="transmembrane region" description="Helical" evidence="1">
    <location>
        <begin position="46"/>
        <end position="68"/>
    </location>
</feature>
<name>A0AA95SKP7_9BURK</name>
<accession>A0AA95SKP7</accession>
<dbReference type="KEGG" id="pais:PFX98_20840"/>
<keyword evidence="1" id="KW-0812">Transmembrane</keyword>
<keyword evidence="3" id="KW-1185">Reference proteome</keyword>
<proteinExistence type="predicted"/>
<keyword evidence="1" id="KW-1133">Transmembrane helix</keyword>
<keyword evidence="1" id="KW-0472">Membrane</keyword>
<dbReference type="RefSeq" id="WP_285232400.1">
    <property type="nucleotide sequence ID" value="NZ_CP116346.1"/>
</dbReference>